<evidence type="ECO:0000256" key="6">
    <source>
        <dbReference type="ARBA" id="ARBA00022824"/>
    </source>
</evidence>
<evidence type="ECO:0000256" key="4">
    <source>
        <dbReference type="ARBA" id="ARBA00022617"/>
    </source>
</evidence>
<dbReference type="GO" id="GO:0008398">
    <property type="term" value="F:sterol 14-demethylase activity"/>
    <property type="evidence" value="ECO:0007669"/>
    <property type="project" value="UniProtKB-ARBA"/>
</dbReference>
<comment type="subcellular location">
    <subcellularLocation>
        <location evidence="2">Endoplasmic reticulum membrane</location>
        <topology evidence="2">Single-pass membrane protein</topology>
    </subcellularLocation>
</comment>
<evidence type="ECO:0000313" key="15">
    <source>
        <dbReference type="EMBL" id="KAH7144409.1"/>
    </source>
</evidence>
<dbReference type="InterPro" id="IPR001128">
    <property type="entry name" value="Cyt_P450"/>
</dbReference>
<dbReference type="GO" id="GO:0005506">
    <property type="term" value="F:iron ion binding"/>
    <property type="evidence" value="ECO:0007669"/>
    <property type="project" value="InterPro"/>
</dbReference>
<evidence type="ECO:0000256" key="13">
    <source>
        <dbReference type="RuleBase" id="RU000461"/>
    </source>
</evidence>
<evidence type="ECO:0000256" key="7">
    <source>
        <dbReference type="ARBA" id="ARBA00023002"/>
    </source>
</evidence>
<reference evidence="15" key="1">
    <citation type="journal article" date="2021" name="Nat. Commun.">
        <title>Genetic determinants of endophytism in the Arabidopsis root mycobiome.</title>
        <authorList>
            <person name="Mesny F."/>
            <person name="Miyauchi S."/>
            <person name="Thiergart T."/>
            <person name="Pickel B."/>
            <person name="Atanasova L."/>
            <person name="Karlsson M."/>
            <person name="Huettel B."/>
            <person name="Barry K.W."/>
            <person name="Haridas S."/>
            <person name="Chen C."/>
            <person name="Bauer D."/>
            <person name="Andreopoulos W."/>
            <person name="Pangilinan J."/>
            <person name="LaButti K."/>
            <person name="Riley R."/>
            <person name="Lipzen A."/>
            <person name="Clum A."/>
            <person name="Drula E."/>
            <person name="Henrissat B."/>
            <person name="Kohler A."/>
            <person name="Grigoriev I.V."/>
            <person name="Martin F.M."/>
            <person name="Hacquard S."/>
        </authorList>
    </citation>
    <scope>NUCLEOTIDE SEQUENCE</scope>
    <source>
        <strain evidence="15">MPI-CAGE-AT-0021</strain>
    </source>
</reference>
<dbReference type="Proteomes" id="UP000717696">
    <property type="component" value="Unassembled WGS sequence"/>
</dbReference>
<comment type="similarity">
    <text evidence="3 13">Belongs to the cytochrome P450 family.</text>
</comment>
<evidence type="ECO:0000256" key="11">
    <source>
        <dbReference type="ARBA" id="ARBA00029435"/>
    </source>
</evidence>
<evidence type="ECO:0000256" key="14">
    <source>
        <dbReference type="SAM" id="Phobius"/>
    </source>
</evidence>
<dbReference type="FunFam" id="1.10.630.10:FF:000033">
    <property type="entry name" value="14-alpha sterol demethylase"/>
    <property type="match status" value="1"/>
</dbReference>
<organism evidence="15 16">
    <name type="scientific">Dactylonectria estremocensis</name>
    <dbReference type="NCBI Taxonomy" id="1079267"/>
    <lineage>
        <taxon>Eukaryota</taxon>
        <taxon>Fungi</taxon>
        <taxon>Dikarya</taxon>
        <taxon>Ascomycota</taxon>
        <taxon>Pezizomycotina</taxon>
        <taxon>Sordariomycetes</taxon>
        <taxon>Hypocreomycetidae</taxon>
        <taxon>Hypocreales</taxon>
        <taxon>Nectriaceae</taxon>
        <taxon>Dactylonectria</taxon>
    </lineage>
</organism>
<accession>A0A9P9EV23</accession>
<keyword evidence="10 14" id="KW-0472">Membrane</keyword>
<protein>
    <submittedName>
        <fullName evidence="15">Cytochrome P450</fullName>
    </submittedName>
</protein>
<dbReference type="AlphaFoldDB" id="A0A9P9EV23"/>
<dbReference type="SUPFAM" id="SSF48264">
    <property type="entry name" value="Cytochrome P450"/>
    <property type="match status" value="1"/>
</dbReference>
<keyword evidence="5 12" id="KW-0479">Metal-binding</keyword>
<evidence type="ECO:0000256" key="2">
    <source>
        <dbReference type="ARBA" id="ARBA00004389"/>
    </source>
</evidence>
<keyword evidence="9 13" id="KW-0503">Monooxygenase</keyword>
<proteinExistence type="inferred from homology"/>
<comment type="caution">
    <text evidence="15">The sequence shown here is derived from an EMBL/GenBank/DDBJ whole genome shotgun (WGS) entry which is preliminary data.</text>
</comment>
<comment type="pathway">
    <text evidence="11">Steroid metabolism; ergosterol biosynthesis.</text>
</comment>
<sequence length="515" mass="57735">MFEQSIVVALYLPVYAFGGFLALILLNVIQQRLFRKAGDPPMVLHWLPFIGNAISYGMDPFSFFLQCRKKHGDVFTFVLFGRKITCCLGTHGNDFVLNSKHQDVSAEEIYGPLTTPVFGSDVVYDCPNSKLMEQKKFIKFGLTQKALESYVQKIEGEVTDYIDSSPSLSSHSGMMEICSVMAEITILTAARALQGDEVRSKLTAEFAALYHDLDLGFSPVNFLFPWAPLPHNRRRDAAHAKMRAVYMDIIHERRKSGVDVNEGSDMIWNLMRCTYKNGQAVPDKEVAHMMITLLMAGQHTSSSASSWIMLHLASRPDIAEELYQEQLENLSVDGVLPPLQYSDLDKLPLLNNVVKETLRVHSSTHSLLRKVKNTLQIPGTPYTITPDKVLLASPIVTALSDEFFPNALVWDPHRWDGKTTGEEPVGDDLVDYGYGAVSKGTKSPYLPFGGGRHRCIGEKFAYVNLGTIINTMVRKFKVNTVDGKPTVPATDYSTLFSRPSQTAVIRWERRQSERN</sequence>
<feature type="binding site" description="axial binding residue" evidence="12">
    <location>
        <position position="455"/>
    </location>
    <ligand>
        <name>heme</name>
        <dbReference type="ChEBI" id="CHEBI:30413"/>
    </ligand>
    <ligandPart>
        <name>Fe</name>
        <dbReference type="ChEBI" id="CHEBI:18248"/>
    </ligandPart>
</feature>
<keyword evidence="14" id="KW-0812">Transmembrane</keyword>
<evidence type="ECO:0000256" key="1">
    <source>
        <dbReference type="ARBA" id="ARBA00001971"/>
    </source>
</evidence>
<dbReference type="InterPro" id="IPR036396">
    <property type="entry name" value="Cyt_P450_sf"/>
</dbReference>
<dbReference type="Gene3D" id="1.10.630.10">
    <property type="entry name" value="Cytochrome P450"/>
    <property type="match status" value="1"/>
</dbReference>
<evidence type="ECO:0000256" key="9">
    <source>
        <dbReference type="ARBA" id="ARBA00023033"/>
    </source>
</evidence>
<dbReference type="InterPro" id="IPR017972">
    <property type="entry name" value="Cyt_P450_CS"/>
</dbReference>
<feature type="transmembrane region" description="Helical" evidence="14">
    <location>
        <begin position="6"/>
        <end position="26"/>
    </location>
</feature>
<dbReference type="PRINTS" id="PR00385">
    <property type="entry name" value="P450"/>
</dbReference>
<dbReference type="OrthoDB" id="1055148at2759"/>
<evidence type="ECO:0000313" key="16">
    <source>
        <dbReference type="Proteomes" id="UP000717696"/>
    </source>
</evidence>
<dbReference type="CDD" id="cd11042">
    <property type="entry name" value="CYP51-like"/>
    <property type="match status" value="1"/>
</dbReference>
<dbReference type="InterPro" id="IPR002403">
    <property type="entry name" value="Cyt_P450_E_grp-IV"/>
</dbReference>
<evidence type="ECO:0000256" key="12">
    <source>
        <dbReference type="PIRSR" id="PIRSR602403-1"/>
    </source>
</evidence>
<evidence type="ECO:0000256" key="10">
    <source>
        <dbReference type="ARBA" id="ARBA00023136"/>
    </source>
</evidence>
<evidence type="ECO:0000256" key="5">
    <source>
        <dbReference type="ARBA" id="ARBA00022723"/>
    </source>
</evidence>
<dbReference type="PANTHER" id="PTHR24304">
    <property type="entry name" value="CYTOCHROME P450 FAMILY 7"/>
    <property type="match status" value="1"/>
</dbReference>
<keyword evidence="4 12" id="KW-0349">Heme</keyword>
<name>A0A9P9EV23_9HYPO</name>
<keyword evidence="14" id="KW-1133">Transmembrane helix</keyword>
<keyword evidence="6" id="KW-0256">Endoplasmic reticulum</keyword>
<dbReference type="Pfam" id="PF00067">
    <property type="entry name" value="p450"/>
    <property type="match status" value="1"/>
</dbReference>
<dbReference type="GO" id="GO:0020037">
    <property type="term" value="F:heme binding"/>
    <property type="evidence" value="ECO:0007669"/>
    <property type="project" value="InterPro"/>
</dbReference>
<dbReference type="PANTHER" id="PTHR24304:SF2">
    <property type="entry name" value="24-HYDROXYCHOLESTEROL 7-ALPHA-HYDROXYLASE"/>
    <property type="match status" value="1"/>
</dbReference>
<keyword evidence="7 13" id="KW-0560">Oxidoreductase</keyword>
<evidence type="ECO:0000256" key="8">
    <source>
        <dbReference type="ARBA" id="ARBA00023004"/>
    </source>
</evidence>
<dbReference type="PRINTS" id="PR00465">
    <property type="entry name" value="EP450IV"/>
</dbReference>
<dbReference type="PROSITE" id="PS00086">
    <property type="entry name" value="CYTOCHROME_P450"/>
    <property type="match status" value="1"/>
</dbReference>
<dbReference type="GO" id="GO:0005789">
    <property type="term" value="C:endoplasmic reticulum membrane"/>
    <property type="evidence" value="ECO:0007669"/>
    <property type="project" value="UniProtKB-SubCell"/>
</dbReference>
<keyword evidence="16" id="KW-1185">Reference proteome</keyword>
<gene>
    <name evidence="15" type="ORF">B0J13DRAFT_444513</name>
</gene>
<dbReference type="EMBL" id="JAGMUU010000010">
    <property type="protein sequence ID" value="KAH7144409.1"/>
    <property type="molecule type" value="Genomic_DNA"/>
</dbReference>
<keyword evidence="8 12" id="KW-0408">Iron</keyword>
<dbReference type="InterPro" id="IPR050529">
    <property type="entry name" value="CYP450_sterol_14alpha_dmase"/>
</dbReference>
<comment type="cofactor">
    <cofactor evidence="1 12">
        <name>heme</name>
        <dbReference type="ChEBI" id="CHEBI:30413"/>
    </cofactor>
</comment>
<evidence type="ECO:0000256" key="3">
    <source>
        <dbReference type="ARBA" id="ARBA00010617"/>
    </source>
</evidence>